<dbReference type="AlphaFoldDB" id="A0A4U6QL71"/>
<proteinExistence type="inferred from homology"/>
<dbReference type="PANTHER" id="PTHR11080">
    <property type="entry name" value="PYRAZINAMIDASE/NICOTINAMIDASE"/>
    <property type="match status" value="1"/>
</dbReference>
<sequence length="202" mass="21426">MTTSFGPEHALIIVDLQHDFADPGGALYVRGGEHLLDPINALIEEATTAGAALIYTQDWHPPVTPHFAAHGGLWPVHCVIDTPGADLLPGLRTTGPVLRKGSGPEDGYSGFSVLHLPTNETRETELDDFLQAHGARALTVVGLAGDWCVKETAIDGARLGYDVTVPLEYTRFVELRPGDTDAAVEAMKAAGVEVTGEVVRPG</sequence>
<dbReference type="Pfam" id="PF00857">
    <property type="entry name" value="Isochorismatase"/>
    <property type="match status" value="1"/>
</dbReference>
<dbReference type="GO" id="GO:0019363">
    <property type="term" value="P:pyridine nucleotide biosynthetic process"/>
    <property type="evidence" value="ECO:0007669"/>
    <property type="project" value="UniProtKB-KW"/>
</dbReference>
<dbReference type="RefSeq" id="WP_137448601.1">
    <property type="nucleotide sequence ID" value="NZ_SZZH01000001.1"/>
</dbReference>
<dbReference type="SUPFAM" id="SSF52499">
    <property type="entry name" value="Isochorismatase-like hydrolases"/>
    <property type="match status" value="1"/>
</dbReference>
<evidence type="ECO:0000313" key="10">
    <source>
        <dbReference type="Proteomes" id="UP000306985"/>
    </source>
</evidence>
<dbReference type="PANTHER" id="PTHR11080:SF2">
    <property type="entry name" value="LD05707P"/>
    <property type="match status" value="1"/>
</dbReference>
<dbReference type="InterPro" id="IPR000868">
    <property type="entry name" value="Isochorismatase-like_dom"/>
</dbReference>
<dbReference type="Proteomes" id="UP000306985">
    <property type="component" value="Unassembled WGS sequence"/>
</dbReference>
<keyword evidence="10" id="KW-1185">Reference proteome</keyword>
<keyword evidence="4" id="KW-0378">Hydrolase</keyword>
<dbReference type="InterPro" id="IPR036380">
    <property type="entry name" value="Isochorismatase-like_sf"/>
</dbReference>
<keyword evidence="2" id="KW-0662">Pyridine nucleotide biosynthesis</keyword>
<dbReference type="OrthoDB" id="9791276at2"/>
<reference evidence="9 10" key="1">
    <citation type="submission" date="2019-05" db="EMBL/GenBank/DDBJ databases">
        <title>Nakamurella sp. N5BH11, whole genome shotgun sequence.</title>
        <authorList>
            <person name="Tuo L."/>
        </authorList>
    </citation>
    <scope>NUCLEOTIDE SEQUENCE [LARGE SCALE GENOMIC DNA]</scope>
    <source>
        <strain evidence="9 10">N5BH11</strain>
    </source>
</reference>
<evidence type="ECO:0000256" key="1">
    <source>
        <dbReference type="ARBA" id="ARBA00006336"/>
    </source>
</evidence>
<evidence type="ECO:0000256" key="3">
    <source>
        <dbReference type="ARBA" id="ARBA00022723"/>
    </source>
</evidence>
<accession>A0A4U6QL71</accession>
<organism evidence="9 10">
    <name type="scientific">Nakamurella flava</name>
    <dbReference type="NCBI Taxonomy" id="2576308"/>
    <lineage>
        <taxon>Bacteria</taxon>
        <taxon>Bacillati</taxon>
        <taxon>Actinomycetota</taxon>
        <taxon>Actinomycetes</taxon>
        <taxon>Nakamurellales</taxon>
        <taxon>Nakamurellaceae</taxon>
        <taxon>Nakamurella</taxon>
    </lineage>
</organism>
<dbReference type="EC" id="3.5.1.19" evidence="6"/>
<evidence type="ECO:0000256" key="7">
    <source>
        <dbReference type="ARBA" id="ARBA00043224"/>
    </source>
</evidence>
<evidence type="ECO:0000256" key="2">
    <source>
        <dbReference type="ARBA" id="ARBA00022642"/>
    </source>
</evidence>
<gene>
    <name evidence="9" type="ORF">FDO65_06745</name>
</gene>
<feature type="domain" description="Isochorismatase-like" evidence="8">
    <location>
        <begin position="10"/>
        <end position="195"/>
    </location>
</feature>
<evidence type="ECO:0000259" key="8">
    <source>
        <dbReference type="Pfam" id="PF00857"/>
    </source>
</evidence>
<evidence type="ECO:0000256" key="5">
    <source>
        <dbReference type="ARBA" id="ARBA00037900"/>
    </source>
</evidence>
<dbReference type="InterPro" id="IPR052347">
    <property type="entry name" value="Isochorismatase_Nicotinamidase"/>
</dbReference>
<dbReference type="EMBL" id="SZZH01000001">
    <property type="protein sequence ID" value="TKV61297.1"/>
    <property type="molecule type" value="Genomic_DNA"/>
</dbReference>
<evidence type="ECO:0000313" key="9">
    <source>
        <dbReference type="EMBL" id="TKV61297.1"/>
    </source>
</evidence>
<name>A0A4U6QL71_9ACTN</name>
<evidence type="ECO:0000256" key="6">
    <source>
        <dbReference type="ARBA" id="ARBA00039017"/>
    </source>
</evidence>
<comment type="pathway">
    <text evidence="5">Cofactor biosynthesis; nicotinate biosynthesis; nicotinate from nicotinamide: step 1/1.</text>
</comment>
<keyword evidence="3" id="KW-0479">Metal-binding</keyword>
<comment type="similarity">
    <text evidence="1">Belongs to the isochorismatase family.</text>
</comment>
<dbReference type="Gene3D" id="3.40.50.850">
    <property type="entry name" value="Isochorismatase-like"/>
    <property type="match status" value="1"/>
</dbReference>
<dbReference type="GO" id="GO:0046872">
    <property type="term" value="F:metal ion binding"/>
    <property type="evidence" value="ECO:0007669"/>
    <property type="project" value="UniProtKB-KW"/>
</dbReference>
<evidence type="ECO:0000256" key="4">
    <source>
        <dbReference type="ARBA" id="ARBA00022801"/>
    </source>
</evidence>
<comment type="caution">
    <text evidence="9">The sequence shown here is derived from an EMBL/GenBank/DDBJ whole genome shotgun (WGS) entry which is preliminary data.</text>
</comment>
<protein>
    <recommendedName>
        <fullName evidence="6">nicotinamidase</fullName>
        <ecNumber evidence="6">3.5.1.19</ecNumber>
    </recommendedName>
    <alternativeName>
        <fullName evidence="7">Nicotinamide deamidase</fullName>
    </alternativeName>
</protein>
<dbReference type="GO" id="GO:0008936">
    <property type="term" value="F:nicotinamidase activity"/>
    <property type="evidence" value="ECO:0007669"/>
    <property type="project" value="UniProtKB-EC"/>
</dbReference>